<feature type="compositionally biased region" description="Polar residues" evidence="9">
    <location>
        <begin position="307"/>
        <end position="317"/>
    </location>
</feature>
<evidence type="ECO:0000256" key="8">
    <source>
        <dbReference type="RuleBase" id="RU000682"/>
    </source>
</evidence>
<evidence type="ECO:0000259" key="10">
    <source>
        <dbReference type="PROSITE" id="PS50071"/>
    </source>
</evidence>
<dbReference type="InterPro" id="IPR001356">
    <property type="entry name" value="HD"/>
</dbReference>
<dbReference type="PANTHER" id="PTHR24331:SF0">
    <property type="entry name" value="DBX"/>
    <property type="match status" value="1"/>
</dbReference>
<dbReference type="Proteomes" id="UP000015104">
    <property type="component" value="Unassembled WGS sequence"/>
</dbReference>
<evidence type="ECO:0000313" key="11">
    <source>
        <dbReference type="EnsemblMetazoa" id="tetur05g09190.1"/>
    </source>
</evidence>
<evidence type="ECO:0000256" key="1">
    <source>
        <dbReference type="ARBA" id="ARBA00004123"/>
    </source>
</evidence>
<feature type="compositionally biased region" description="Polar residues" evidence="9">
    <location>
        <begin position="454"/>
        <end position="466"/>
    </location>
</feature>
<evidence type="ECO:0000256" key="6">
    <source>
        <dbReference type="ARBA" id="ARBA00038504"/>
    </source>
</evidence>
<dbReference type="PANTHER" id="PTHR24331">
    <property type="entry name" value="DBX"/>
    <property type="match status" value="1"/>
</dbReference>
<feature type="compositionally biased region" description="Low complexity" evidence="9">
    <location>
        <begin position="80"/>
        <end position="113"/>
    </location>
</feature>
<organism evidence="11 12">
    <name type="scientific">Tetranychus urticae</name>
    <name type="common">Two-spotted spider mite</name>
    <dbReference type="NCBI Taxonomy" id="32264"/>
    <lineage>
        <taxon>Eukaryota</taxon>
        <taxon>Metazoa</taxon>
        <taxon>Ecdysozoa</taxon>
        <taxon>Arthropoda</taxon>
        <taxon>Chelicerata</taxon>
        <taxon>Arachnida</taxon>
        <taxon>Acari</taxon>
        <taxon>Acariformes</taxon>
        <taxon>Trombidiformes</taxon>
        <taxon>Prostigmata</taxon>
        <taxon>Eleutherengona</taxon>
        <taxon>Raphignathae</taxon>
        <taxon>Tetranychoidea</taxon>
        <taxon>Tetranychidae</taxon>
        <taxon>Tetranychus</taxon>
    </lineage>
</organism>
<dbReference type="PRINTS" id="PR00024">
    <property type="entry name" value="HOMEOBOX"/>
</dbReference>
<evidence type="ECO:0000256" key="9">
    <source>
        <dbReference type="SAM" id="MobiDB-lite"/>
    </source>
</evidence>
<feature type="region of interest" description="Disordered" evidence="9">
    <location>
        <begin position="307"/>
        <end position="326"/>
    </location>
</feature>
<reference evidence="11" key="2">
    <citation type="submission" date="2015-06" db="UniProtKB">
        <authorList>
            <consortium name="EnsemblMetazoa"/>
        </authorList>
    </citation>
    <scope>IDENTIFICATION</scope>
</reference>
<feature type="region of interest" description="Disordered" evidence="9">
    <location>
        <begin position="444"/>
        <end position="506"/>
    </location>
</feature>
<dbReference type="SUPFAM" id="SSF46689">
    <property type="entry name" value="Homeodomain-like"/>
    <property type="match status" value="1"/>
</dbReference>
<feature type="DNA-binding region" description="Homeobox" evidence="7">
    <location>
        <begin position="384"/>
        <end position="443"/>
    </location>
</feature>
<keyword evidence="5 7" id="KW-0539">Nucleus</keyword>
<evidence type="ECO:0000256" key="7">
    <source>
        <dbReference type="PROSITE-ProRule" id="PRU00108"/>
    </source>
</evidence>
<feature type="compositionally biased region" description="Polar residues" evidence="9">
    <location>
        <begin position="144"/>
        <end position="153"/>
    </location>
</feature>
<dbReference type="FunFam" id="1.10.10.60:FF:000177">
    <property type="entry name" value="Homeobox protein DBX1"/>
    <property type="match status" value="1"/>
</dbReference>
<dbReference type="InterPro" id="IPR017970">
    <property type="entry name" value="Homeobox_CS"/>
</dbReference>
<dbReference type="PRINTS" id="PR00031">
    <property type="entry name" value="HTHREPRESSR"/>
</dbReference>
<evidence type="ECO:0000256" key="3">
    <source>
        <dbReference type="ARBA" id="ARBA00023125"/>
    </source>
</evidence>
<dbReference type="Pfam" id="PF00046">
    <property type="entry name" value="Homeodomain"/>
    <property type="match status" value="1"/>
</dbReference>
<protein>
    <recommendedName>
        <fullName evidence="10">Homeobox domain-containing protein</fullName>
    </recommendedName>
</protein>
<sequence length="506" mass="55587">MEDRPEEGLCSNGSNSLIAQSELNTDSINTNTINTSTSETCIDSKSSRLSFSISRLLSKPTTSDIQSYGKGSSIVTQSKSSPSIPLTIAPSSSPASSLSSSSSSSSSPSSPLSRIDDFARNGKIEGNVSPILFGNKLSPTLITGLNHSNGNNRSTSTTPPPTLSPSSSSSSSSALPPSSSTTTAITSSSTSAPINSLRFDGSLKGCPDKDFDKSSNHYDNDNLMASNFYHHYITDAFSDSMLRLHGVHPHHHPHHPHLYHPHPITNGNDSNSISNHQRSYQSTYSSAVEHNQLMRPAFSISRLLSASRNDSVSTATSKDIDPRTYTNPVLRSSLFTGSHHAHHHAHHPHHPHHHHHHHHPHHNNLTLGYPLAWMSSSRGKPRRGMMRRAVFSDAQRQGLEKRFQVQKYISKPDRKKLAEELGLKDSQVKIWFQNRRMKWRNSKERELLSHGGSREQTLPTKNNPNPDLTDVGVNEKSSSKSSSSLSTSSKTSKDKNLINRFKVEDG</sequence>
<dbReference type="SMART" id="SM00389">
    <property type="entry name" value="HOX"/>
    <property type="match status" value="1"/>
</dbReference>
<dbReference type="PROSITE" id="PS50071">
    <property type="entry name" value="HOMEOBOX_2"/>
    <property type="match status" value="1"/>
</dbReference>
<dbReference type="PROSITE" id="PS00027">
    <property type="entry name" value="HOMEOBOX_1"/>
    <property type="match status" value="1"/>
</dbReference>
<feature type="compositionally biased region" description="Polar residues" evidence="9">
    <location>
        <begin position="62"/>
        <end position="79"/>
    </location>
</feature>
<feature type="domain" description="Homeobox" evidence="10">
    <location>
        <begin position="382"/>
        <end position="442"/>
    </location>
</feature>
<dbReference type="eggNOG" id="KOG0488">
    <property type="taxonomic scope" value="Eukaryota"/>
</dbReference>
<dbReference type="GO" id="GO:0005634">
    <property type="term" value="C:nucleus"/>
    <property type="evidence" value="ECO:0007669"/>
    <property type="project" value="UniProtKB-SubCell"/>
</dbReference>
<feature type="compositionally biased region" description="Low complexity" evidence="9">
    <location>
        <begin position="164"/>
        <end position="194"/>
    </location>
</feature>
<comment type="subcellular location">
    <subcellularLocation>
        <location evidence="1 7 8">Nucleus</location>
    </subcellularLocation>
</comment>
<feature type="region of interest" description="Disordered" evidence="9">
    <location>
        <begin position="62"/>
        <end position="116"/>
    </location>
</feature>
<proteinExistence type="inferred from homology"/>
<dbReference type="Gene3D" id="1.10.10.60">
    <property type="entry name" value="Homeodomain-like"/>
    <property type="match status" value="1"/>
</dbReference>
<dbReference type="InterPro" id="IPR009057">
    <property type="entry name" value="Homeodomain-like_sf"/>
</dbReference>
<feature type="compositionally biased region" description="Basic and acidic residues" evidence="9">
    <location>
        <begin position="491"/>
        <end position="506"/>
    </location>
</feature>
<keyword evidence="3 7" id="KW-0238">DNA-binding</keyword>
<feature type="region of interest" description="Disordered" evidence="9">
    <location>
        <begin position="337"/>
        <end position="363"/>
    </location>
</feature>
<dbReference type="HOGENOM" id="CLU_538987_0_0_1"/>
<keyword evidence="12" id="KW-1185">Reference proteome</keyword>
<feature type="compositionally biased region" description="Low complexity" evidence="9">
    <location>
        <begin position="479"/>
        <end position="490"/>
    </location>
</feature>
<dbReference type="GO" id="GO:0000981">
    <property type="term" value="F:DNA-binding transcription factor activity, RNA polymerase II-specific"/>
    <property type="evidence" value="ECO:0007669"/>
    <property type="project" value="InterPro"/>
</dbReference>
<evidence type="ECO:0000256" key="5">
    <source>
        <dbReference type="ARBA" id="ARBA00023242"/>
    </source>
</evidence>
<keyword evidence="4 7" id="KW-0371">Homeobox</keyword>
<comment type="similarity">
    <text evidence="6">Belongs to the H2.0 homeobox family.</text>
</comment>
<evidence type="ECO:0000256" key="2">
    <source>
        <dbReference type="ARBA" id="ARBA00022473"/>
    </source>
</evidence>
<dbReference type="InterPro" id="IPR000047">
    <property type="entry name" value="HTH_motif"/>
</dbReference>
<evidence type="ECO:0000313" key="12">
    <source>
        <dbReference type="Proteomes" id="UP000015104"/>
    </source>
</evidence>
<dbReference type="InterPro" id="IPR051662">
    <property type="entry name" value="H2.0_Homeobox_NeuralPatt"/>
</dbReference>
<dbReference type="AlphaFoldDB" id="T1K6A5"/>
<dbReference type="CDD" id="cd00086">
    <property type="entry name" value="homeodomain"/>
    <property type="match status" value="1"/>
</dbReference>
<reference evidence="12" key="1">
    <citation type="submission" date="2011-08" db="EMBL/GenBank/DDBJ databases">
        <authorList>
            <person name="Rombauts S."/>
        </authorList>
    </citation>
    <scope>NUCLEOTIDE SEQUENCE</scope>
    <source>
        <strain evidence="12">London</strain>
    </source>
</reference>
<evidence type="ECO:0000256" key="4">
    <source>
        <dbReference type="ARBA" id="ARBA00023155"/>
    </source>
</evidence>
<accession>T1K6A5</accession>
<feature type="compositionally biased region" description="Basic residues" evidence="9">
    <location>
        <begin position="339"/>
        <end position="362"/>
    </location>
</feature>
<name>T1K6A5_TETUR</name>
<dbReference type="EnsemblMetazoa" id="tetur05g09190.1">
    <property type="protein sequence ID" value="tetur05g09190.1"/>
    <property type="gene ID" value="tetur05g09190"/>
</dbReference>
<dbReference type="EMBL" id="CAEY01001593">
    <property type="status" value="NOT_ANNOTATED_CDS"/>
    <property type="molecule type" value="Genomic_DNA"/>
</dbReference>
<dbReference type="InterPro" id="IPR020479">
    <property type="entry name" value="HD_metazoa"/>
</dbReference>
<dbReference type="GO" id="GO:0003677">
    <property type="term" value="F:DNA binding"/>
    <property type="evidence" value="ECO:0007669"/>
    <property type="project" value="UniProtKB-UniRule"/>
</dbReference>
<feature type="region of interest" description="Disordered" evidence="9">
    <location>
        <begin position="144"/>
        <end position="199"/>
    </location>
</feature>
<keyword evidence="2" id="KW-0217">Developmental protein</keyword>